<protein>
    <submittedName>
        <fullName evidence="2">Nucleic acid-binding, OB-fold protein</fullName>
    </submittedName>
</protein>
<dbReference type="OrthoDB" id="1730209at2759"/>
<reference evidence="2 3" key="1">
    <citation type="journal article" date="2018" name="Mol. Plant">
        <title>The genome of Artemisia annua provides insight into the evolution of Asteraceae family and artemisinin biosynthesis.</title>
        <authorList>
            <person name="Shen Q."/>
            <person name="Zhang L."/>
            <person name="Liao Z."/>
            <person name="Wang S."/>
            <person name="Yan T."/>
            <person name="Shi P."/>
            <person name="Liu M."/>
            <person name="Fu X."/>
            <person name="Pan Q."/>
            <person name="Wang Y."/>
            <person name="Lv Z."/>
            <person name="Lu X."/>
            <person name="Zhang F."/>
            <person name="Jiang W."/>
            <person name="Ma Y."/>
            <person name="Chen M."/>
            <person name="Hao X."/>
            <person name="Li L."/>
            <person name="Tang Y."/>
            <person name="Lv G."/>
            <person name="Zhou Y."/>
            <person name="Sun X."/>
            <person name="Brodelius P.E."/>
            <person name="Rose J.K.C."/>
            <person name="Tang K."/>
        </authorList>
    </citation>
    <scope>NUCLEOTIDE SEQUENCE [LARGE SCALE GENOMIC DNA]</scope>
    <source>
        <strain evidence="3">cv. Huhao1</strain>
        <tissue evidence="2">Leaf</tissue>
    </source>
</reference>
<dbReference type="InterPro" id="IPR012340">
    <property type="entry name" value="NA-bd_OB-fold"/>
</dbReference>
<evidence type="ECO:0000313" key="2">
    <source>
        <dbReference type="EMBL" id="PWA85485.1"/>
    </source>
</evidence>
<dbReference type="Proteomes" id="UP000245207">
    <property type="component" value="Unassembled WGS sequence"/>
</dbReference>
<dbReference type="AlphaFoldDB" id="A0A2U1PI93"/>
<feature type="region of interest" description="Disordered" evidence="1">
    <location>
        <begin position="1"/>
        <end position="33"/>
    </location>
</feature>
<keyword evidence="3" id="KW-1185">Reference proteome</keyword>
<proteinExistence type="predicted"/>
<comment type="caution">
    <text evidence="2">The sequence shown here is derived from an EMBL/GenBank/DDBJ whole genome shotgun (WGS) entry which is preliminary data.</text>
</comment>
<gene>
    <name evidence="2" type="ORF">CTI12_AA060870</name>
</gene>
<evidence type="ECO:0000256" key="1">
    <source>
        <dbReference type="SAM" id="MobiDB-lite"/>
    </source>
</evidence>
<organism evidence="2 3">
    <name type="scientific">Artemisia annua</name>
    <name type="common">Sweet wormwood</name>
    <dbReference type="NCBI Taxonomy" id="35608"/>
    <lineage>
        <taxon>Eukaryota</taxon>
        <taxon>Viridiplantae</taxon>
        <taxon>Streptophyta</taxon>
        <taxon>Embryophyta</taxon>
        <taxon>Tracheophyta</taxon>
        <taxon>Spermatophyta</taxon>
        <taxon>Magnoliopsida</taxon>
        <taxon>eudicotyledons</taxon>
        <taxon>Gunneridae</taxon>
        <taxon>Pentapetalae</taxon>
        <taxon>asterids</taxon>
        <taxon>campanulids</taxon>
        <taxon>Asterales</taxon>
        <taxon>Asteraceae</taxon>
        <taxon>Asteroideae</taxon>
        <taxon>Anthemideae</taxon>
        <taxon>Artemisiinae</taxon>
        <taxon>Artemisia</taxon>
    </lineage>
</organism>
<sequence length="162" mass="18607">MDSTKAQTSTQKAEEKYDTVEQEAHESAKQKGKQIMVEPDTVDIMNLKPQDLNKPLDLKVYRKWTSRNIPDPSPTGICFILLDKKICDSLMQSGQLPDMRQLDAKLQLNACYRIQGFGCKKTDNWQRTLDNNITLLFGRYTQAAPIQDEGFPNHYFNFAMTL</sequence>
<feature type="compositionally biased region" description="Basic and acidic residues" evidence="1">
    <location>
        <begin position="12"/>
        <end position="29"/>
    </location>
</feature>
<dbReference type="Gene3D" id="2.40.50.140">
    <property type="entry name" value="Nucleic acid-binding proteins"/>
    <property type="match status" value="1"/>
</dbReference>
<evidence type="ECO:0000313" key="3">
    <source>
        <dbReference type="Proteomes" id="UP000245207"/>
    </source>
</evidence>
<accession>A0A2U1PI93</accession>
<dbReference type="EMBL" id="PKPP01001114">
    <property type="protein sequence ID" value="PWA85485.1"/>
    <property type="molecule type" value="Genomic_DNA"/>
</dbReference>
<name>A0A2U1PI93_ARTAN</name>
<feature type="compositionally biased region" description="Polar residues" evidence="1">
    <location>
        <begin position="1"/>
        <end position="11"/>
    </location>
</feature>